<dbReference type="Gene3D" id="3.20.20.370">
    <property type="entry name" value="Glycoside hydrolase/deacetylase"/>
    <property type="match status" value="1"/>
</dbReference>
<dbReference type="AlphaFoldDB" id="A0AAX2AFA3"/>
<gene>
    <name evidence="4" type="ORF">CP985_12470</name>
</gene>
<sequence length="318" mass="37408">MKYLLLLIISYYYLSANAHVFVYHRFGDSKHPSTNTTLEELEKEFKYFKDNGYKVVKLSQIIEKVNNKEKVPDNWVALTIDDSYKSFYQNGLEIFKKYNYPFSLYVYVKATQQQYSDFMTWQEIKEASKYGEIGLHSYNHPHLTHLTEEEINKDTKKAYEIFEEKLGFKPKSYAYPYGEYNEKVKNEIKKFNFDAILNQSAGTVNETSDVYSINRIALVGEVNLKQKLKYKTLDATWIEPQEFPTDGILRKVKAKVDPKIKEIKLYITGIGWKEIKVNNGIIDIKLNEYLKNARTRVALSTDYYTISTKLIIKNKKEK</sequence>
<comment type="caution">
    <text evidence="4">The sequence shown here is derived from an EMBL/GenBank/DDBJ whole genome shotgun (WGS) entry which is preliminary data.</text>
</comment>
<dbReference type="Pfam" id="PF01522">
    <property type="entry name" value="Polysacc_deac_1"/>
    <property type="match status" value="1"/>
</dbReference>
<comment type="subcellular location">
    <subcellularLocation>
        <location evidence="1">Secreted</location>
    </subcellularLocation>
</comment>
<evidence type="ECO:0000256" key="2">
    <source>
        <dbReference type="ARBA" id="ARBA00022729"/>
    </source>
</evidence>
<dbReference type="KEGG" id="amyt:AMYT_2719"/>
<dbReference type="InterPro" id="IPR002509">
    <property type="entry name" value="NODB_dom"/>
</dbReference>
<dbReference type="InterPro" id="IPR011330">
    <property type="entry name" value="Glyco_hydro/deAcase_b/a-brl"/>
</dbReference>
<dbReference type="EMBL" id="NXID01000055">
    <property type="protein sequence ID" value="RXK13755.1"/>
    <property type="molecule type" value="Genomic_DNA"/>
</dbReference>
<dbReference type="PANTHER" id="PTHR34216:SF3">
    <property type="entry name" value="POLY-BETA-1,6-N-ACETYL-D-GLUCOSAMINE N-DEACETYLASE"/>
    <property type="match status" value="1"/>
</dbReference>
<protein>
    <submittedName>
        <fullName evidence="4">Polysaccharide deacetylase</fullName>
    </submittedName>
</protein>
<dbReference type="PROSITE" id="PS51677">
    <property type="entry name" value="NODB"/>
    <property type="match status" value="1"/>
</dbReference>
<keyword evidence="5" id="KW-1185">Reference proteome</keyword>
<dbReference type="GO" id="GO:0005975">
    <property type="term" value="P:carbohydrate metabolic process"/>
    <property type="evidence" value="ECO:0007669"/>
    <property type="project" value="InterPro"/>
</dbReference>
<dbReference type="InterPro" id="IPR051398">
    <property type="entry name" value="Polysacch_Deacetylase"/>
</dbReference>
<dbReference type="CDD" id="cd10973">
    <property type="entry name" value="CE4_DAC_u4_5s"/>
    <property type="match status" value="1"/>
</dbReference>
<dbReference type="PANTHER" id="PTHR34216">
    <property type="match status" value="1"/>
</dbReference>
<evidence type="ECO:0000256" key="1">
    <source>
        <dbReference type="ARBA" id="ARBA00004613"/>
    </source>
</evidence>
<dbReference type="GO" id="GO:0016810">
    <property type="term" value="F:hydrolase activity, acting on carbon-nitrogen (but not peptide) bonds"/>
    <property type="evidence" value="ECO:0007669"/>
    <property type="project" value="InterPro"/>
</dbReference>
<name>A0AAX2AFA3_9BACT</name>
<proteinExistence type="predicted"/>
<feature type="domain" description="NodB homology" evidence="3">
    <location>
        <begin position="74"/>
        <end position="318"/>
    </location>
</feature>
<dbReference type="SUPFAM" id="SSF88713">
    <property type="entry name" value="Glycoside hydrolase/deacetylase"/>
    <property type="match status" value="1"/>
</dbReference>
<dbReference type="Proteomes" id="UP000290092">
    <property type="component" value="Unassembled WGS sequence"/>
</dbReference>
<dbReference type="RefSeq" id="WP_114843056.1">
    <property type="nucleotide sequence ID" value="NZ_CP031219.1"/>
</dbReference>
<evidence type="ECO:0000259" key="3">
    <source>
        <dbReference type="PROSITE" id="PS51677"/>
    </source>
</evidence>
<evidence type="ECO:0000313" key="4">
    <source>
        <dbReference type="EMBL" id="RXK13755.1"/>
    </source>
</evidence>
<reference evidence="4 5" key="1">
    <citation type="submission" date="2017-09" db="EMBL/GenBank/DDBJ databases">
        <title>Genomics of the genus Arcobacter.</title>
        <authorList>
            <person name="Perez-Cataluna A."/>
            <person name="Figueras M.J."/>
            <person name="Salas-Masso N."/>
        </authorList>
    </citation>
    <scope>NUCLEOTIDE SEQUENCE [LARGE SCALE GENOMIC DNA]</scope>
    <source>
        <strain evidence="4 5">CECT 7386</strain>
    </source>
</reference>
<accession>A0AAX2AFA3</accession>
<organism evidence="4 5">
    <name type="scientific">Malaciobacter mytili LMG 24559</name>
    <dbReference type="NCBI Taxonomy" id="1032238"/>
    <lineage>
        <taxon>Bacteria</taxon>
        <taxon>Pseudomonadati</taxon>
        <taxon>Campylobacterota</taxon>
        <taxon>Epsilonproteobacteria</taxon>
        <taxon>Campylobacterales</taxon>
        <taxon>Arcobacteraceae</taxon>
        <taxon>Malaciobacter</taxon>
    </lineage>
</organism>
<keyword evidence="2" id="KW-0732">Signal</keyword>
<evidence type="ECO:0000313" key="5">
    <source>
        <dbReference type="Proteomes" id="UP000290092"/>
    </source>
</evidence>
<dbReference type="GO" id="GO:0005576">
    <property type="term" value="C:extracellular region"/>
    <property type="evidence" value="ECO:0007669"/>
    <property type="project" value="UniProtKB-SubCell"/>
</dbReference>